<proteinExistence type="predicted"/>
<feature type="compositionally biased region" description="Acidic residues" evidence="1">
    <location>
        <begin position="382"/>
        <end position="409"/>
    </location>
</feature>
<accession>A0ABV8Z001</accession>
<organism evidence="3 4">
    <name type="scientific">Streptomyces xiangluensis</name>
    <dbReference type="NCBI Taxonomy" id="2665720"/>
    <lineage>
        <taxon>Bacteria</taxon>
        <taxon>Bacillati</taxon>
        <taxon>Actinomycetota</taxon>
        <taxon>Actinomycetes</taxon>
        <taxon>Kitasatosporales</taxon>
        <taxon>Streptomycetaceae</taxon>
        <taxon>Streptomyces</taxon>
    </lineage>
</organism>
<dbReference type="Proteomes" id="UP001596012">
    <property type="component" value="Unassembled WGS sequence"/>
</dbReference>
<feature type="region of interest" description="Disordered" evidence="1">
    <location>
        <begin position="102"/>
        <end position="166"/>
    </location>
</feature>
<feature type="compositionally biased region" description="Polar residues" evidence="1">
    <location>
        <begin position="349"/>
        <end position="358"/>
    </location>
</feature>
<name>A0ABV8Z001_9ACTN</name>
<feature type="compositionally biased region" description="Low complexity" evidence="1">
    <location>
        <begin position="1"/>
        <end position="11"/>
    </location>
</feature>
<feature type="compositionally biased region" description="Basic and acidic residues" evidence="1">
    <location>
        <begin position="310"/>
        <end position="332"/>
    </location>
</feature>
<dbReference type="Pfam" id="PF20568">
    <property type="entry name" value="DUF6777"/>
    <property type="match status" value="1"/>
</dbReference>
<evidence type="ECO:0000313" key="3">
    <source>
        <dbReference type="EMBL" id="MFC4469715.1"/>
    </source>
</evidence>
<keyword evidence="4" id="KW-1185">Reference proteome</keyword>
<comment type="caution">
    <text evidence="3">The sequence shown here is derived from an EMBL/GenBank/DDBJ whole genome shotgun (WGS) entry which is preliminary data.</text>
</comment>
<evidence type="ECO:0000313" key="4">
    <source>
        <dbReference type="Proteomes" id="UP001596012"/>
    </source>
</evidence>
<feature type="compositionally biased region" description="Low complexity" evidence="1">
    <location>
        <begin position="134"/>
        <end position="146"/>
    </location>
</feature>
<protein>
    <submittedName>
        <fullName evidence="3">DUF6777 domain-containing protein</fullName>
    </submittedName>
</protein>
<sequence length="420" mass="42759">MSVEPPSSGRPTGPPSGPLSGGSQPPPSQPPGDRAPLGPSGGGSEAGGPGGGGPSGPSGPLGPAEPGPGDGPGRPWWKSAPRLAVITVVAVAAVVLAVVFTRPDGTSGSGSEVFLQAAGKSGPDPFTESTAQDSSTLPETPSPTTTADSANVTRGVDGSAPGLYGGTRRKASCDVEKQISFLQEAPAKNDAFASALGLEPSGVPGYLRSLTPVQLRMDTRVTNHGYRDGAANSYQAVLQSGTAVLVDDRGVPRVRCACGNPLTPPVAQQSAPKRTGDSWPSYRSSNVVVISPAPRVVNTFVLYDPDNGEWIERHKGDTGTKDKKTKPPEKRPSPSQSSLPPSCPPGETTAETDGTTKCPSTTPATPSSPSTPTPETTSPEEPSPEPETSEPPPDEPTPDEPTPDEEEPADSPPDQGSPET</sequence>
<dbReference type="EMBL" id="JBHSFG010000063">
    <property type="protein sequence ID" value="MFC4469715.1"/>
    <property type="molecule type" value="Genomic_DNA"/>
</dbReference>
<evidence type="ECO:0000256" key="1">
    <source>
        <dbReference type="SAM" id="MobiDB-lite"/>
    </source>
</evidence>
<reference evidence="4" key="1">
    <citation type="journal article" date="2019" name="Int. J. Syst. Evol. Microbiol.">
        <title>The Global Catalogue of Microorganisms (GCM) 10K type strain sequencing project: providing services to taxonomists for standard genome sequencing and annotation.</title>
        <authorList>
            <consortium name="The Broad Institute Genomics Platform"/>
            <consortium name="The Broad Institute Genome Sequencing Center for Infectious Disease"/>
            <person name="Wu L."/>
            <person name="Ma J."/>
        </authorList>
    </citation>
    <scope>NUCLEOTIDE SEQUENCE [LARGE SCALE GENOMIC DNA]</scope>
    <source>
        <strain evidence="4">DT43</strain>
    </source>
</reference>
<feature type="compositionally biased region" description="Gly residues" evidence="1">
    <location>
        <begin position="39"/>
        <end position="56"/>
    </location>
</feature>
<feature type="domain" description="DUF6777" evidence="2">
    <location>
        <begin position="155"/>
        <end position="316"/>
    </location>
</feature>
<evidence type="ECO:0000259" key="2">
    <source>
        <dbReference type="Pfam" id="PF20568"/>
    </source>
</evidence>
<feature type="region of interest" description="Disordered" evidence="1">
    <location>
        <begin position="309"/>
        <end position="420"/>
    </location>
</feature>
<feature type="region of interest" description="Disordered" evidence="1">
    <location>
        <begin position="261"/>
        <end position="281"/>
    </location>
</feature>
<feature type="region of interest" description="Disordered" evidence="1">
    <location>
        <begin position="1"/>
        <end position="78"/>
    </location>
</feature>
<dbReference type="RefSeq" id="WP_386349172.1">
    <property type="nucleotide sequence ID" value="NZ_JBHSFG010000063.1"/>
</dbReference>
<dbReference type="InterPro" id="IPR046704">
    <property type="entry name" value="DUF6777"/>
</dbReference>
<gene>
    <name evidence="3" type="ORF">ACFPH6_35330</name>
</gene>
<feature type="compositionally biased region" description="Low complexity" evidence="1">
    <location>
        <begin position="359"/>
        <end position="380"/>
    </location>
</feature>